<sequence>MKKLVSLVAILAFATSLNARDDVKYHSLDFLNGPKAKNFLLPNVSISFGTGYSGQVIVKDLTSNKKTNGFNKSDEEACQIALLSALKTFQERALKEGGTKVVNLTGYYKKQPFNSKTQFQCGSGALMSGVTLKGDIAK</sequence>
<dbReference type="EMBL" id="CP012541">
    <property type="protein sequence ID" value="ALF47111.1"/>
    <property type="molecule type" value="Genomic_DNA"/>
</dbReference>
<proteinExistence type="predicted"/>
<dbReference type="RefSeq" id="WP_021090821.1">
    <property type="nucleotide sequence ID" value="NZ_CABMKQ010000002.1"/>
</dbReference>
<organism evidence="1 2">
    <name type="scientific">Campylobacter concisus</name>
    <dbReference type="NCBI Taxonomy" id="199"/>
    <lineage>
        <taxon>Bacteria</taxon>
        <taxon>Pseudomonadati</taxon>
        <taxon>Campylobacterota</taxon>
        <taxon>Epsilonproteobacteria</taxon>
        <taxon>Campylobacterales</taxon>
        <taxon>Campylobacteraceae</taxon>
        <taxon>Campylobacter</taxon>
    </lineage>
</organism>
<protein>
    <submittedName>
        <fullName evidence="1">Putative excinuclease, ATPase subunit</fullName>
    </submittedName>
</protein>
<dbReference type="KEGG" id="ccoc:CCON33237_0404"/>
<evidence type="ECO:0000313" key="2">
    <source>
        <dbReference type="Proteomes" id="UP000066049"/>
    </source>
</evidence>
<dbReference type="GeneID" id="28662073"/>
<dbReference type="AlphaFoldDB" id="A0A0M4TAD7"/>
<accession>A0A0M4TAD7</accession>
<dbReference type="Proteomes" id="UP000066049">
    <property type="component" value="Chromosome"/>
</dbReference>
<evidence type="ECO:0000313" key="1">
    <source>
        <dbReference type="EMBL" id="ALF47111.1"/>
    </source>
</evidence>
<reference evidence="2" key="1">
    <citation type="submission" date="2015-08" db="EMBL/GenBank/DDBJ databases">
        <title>Comparative genomics of the Campylobacter concisus group.</title>
        <authorList>
            <person name="Miller W.G."/>
            <person name="Yee E."/>
            <person name="Chapman M.H."/>
            <person name="Huynh S."/>
            <person name="Bono J.L."/>
            <person name="On S.L.W."/>
            <person name="St Leger J."/>
            <person name="Foster G."/>
            <person name="Parker C.T."/>
        </authorList>
    </citation>
    <scope>NUCLEOTIDE SEQUENCE [LARGE SCALE GENOMIC DNA]</scope>
    <source>
        <strain evidence="2">ATCC 33237</strain>
    </source>
</reference>
<gene>
    <name evidence="1" type="ORF">CCON33237_0404</name>
</gene>
<name>A0A0M4TAD7_9BACT</name>
<dbReference type="PATRIC" id="fig|199.248.peg.428"/>